<sequence>MTTQIAHAFQHFDTEYTADCVEFYPISGDLRKRFVCATYYLTPNDTTSETLSEKRRIGQLIVLDVGGNSSDGFGFHEVERRDTTGVFDIKWSHQAVRQGGILAQAGADGTVTLYHAQNESTGEGPWLSQIASHQTEENDVFYLSVDWADRLTPQAEPALVSSRNDGHLELFHVTNSEGLVSQNTWQAHDFEAWIAAFNYWNPTVLYSGGDDTKLKGWDTRQGMTRPTFISKQHTMGVCSIQSSPHVEHLLATGSYDEQVMLWDNRAMRTPLCETSVGGGVWRLKWHPHSPQRLLAAAMHSGAHVLDIGNHGSLADMTSFQGADIVTSTSFTEHQSMAYGADWCYGFNGQPETQSLIASCSFYDHALYLWQSSPTL</sequence>
<feature type="repeat" description="WD" evidence="8">
    <location>
        <begin position="230"/>
        <end position="263"/>
    </location>
</feature>
<comment type="caution">
    <text evidence="9">The sequence shown here is derived from an EMBL/GenBank/DDBJ whole genome shotgun (WGS) entry which is preliminary data.</text>
</comment>
<dbReference type="PROSITE" id="PS50082">
    <property type="entry name" value="WD_REPEATS_2"/>
    <property type="match status" value="1"/>
</dbReference>
<dbReference type="EMBL" id="JANBPY010000491">
    <property type="protein sequence ID" value="KAJ1966601.1"/>
    <property type="molecule type" value="Genomic_DNA"/>
</dbReference>
<name>A0A9W8E823_9FUNG</name>
<dbReference type="InterPro" id="IPR015943">
    <property type="entry name" value="WD40/YVTN_repeat-like_dom_sf"/>
</dbReference>
<evidence type="ECO:0000256" key="1">
    <source>
        <dbReference type="ARBA" id="ARBA00005156"/>
    </source>
</evidence>
<reference evidence="9" key="1">
    <citation type="submission" date="2022-07" db="EMBL/GenBank/DDBJ databases">
        <title>Phylogenomic reconstructions and comparative analyses of Kickxellomycotina fungi.</title>
        <authorList>
            <person name="Reynolds N.K."/>
            <person name="Stajich J.E."/>
            <person name="Barry K."/>
            <person name="Grigoriev I.V."/>
            <person name="Crous P."/>
            <person name="Smith M.E."/>
        </authorList>
    </citation>
    <scope>NUCLEOTIDE SEQUENCE</scope>
    <source>
        <strain evidence="9">RSA 1196</strain>
    </source>
</reference>
<dbReference type="GO" id="GO:0005737">
    <property type="term" value="C:cytoplasm"/>
    <property type="evidence" value="ECO:0007669"/>
    <property type="project" value="TreeGrafter"/>
</dbReference>
<dbReference type="InterPro" id="IPR036322">
    <property type="entry name" value="WD40_repeat_dom_sf"/>
</dbReference>
<evidence type="ECO:0000256" key="8">
    <source>
        <dbReference type="PROSITE-ProRule" id="PRU00221"/>
    </source>
</evidence>
<evidence type="ECO:0000256" key="4">
    <source>
        <dbReference type="ARBA" id="ARBA00022801"/>
    </source>
</evidence>
<dbReference type="PANTHER" id="PTHR46042:SF1">
    <property type="entry name" value="DIPHTHINE METHYLTRANSFERASE"/>
    <property type="match status" value="1"/>
</dbReference>
<keyword evidence="3" id="KW-0677">Repeat</keyword>
<gene>
    <name evidence="9" type="primary">DPH7</name>
    <name evidence="9" type="ORF">IWQ62_002363</name>
</gene>
<dbReference type="PROSITE" id="PS50294">
    <property type="entry name" value="WD_REPEATS_REGION"/>
    <property type="match status" value="1"/>
</dbReference>
<comment type="similarity">
    <text evidence="5">Belongs to the DPH7 family.</text>
</comment>
<evidence type="ECO:0000313" key="10">
    <source>
        <dbReference type="Proteomes" id="UP001150925"/>
    </source>
</evidence>
<dbReference type="InterPro" id="IPR052415">
    <property type="entry name" value="Diphthine_MTase"/>
</dbReference>
<dbReference type="Pfam" id="PF00400">
    <property type="entry name" value="WD40"/>
    <property type="match status" value="1"/>
</dbReference>
<dbReference type="EC" id="3.1.1.97" evidence="6"/>
<dbReference type="PANTHER" id="PTHR46042">
    <property type="entry name" value="DIPHTHINE METHYLTRANSFERASE"/>
    <property type="match status" value="1"/>
</dbReference>
<organism evidence="9 10">
    <name type="scientific">Dispira parvispora</name>
    <dbReference type="NCBI Taxonomy" id="1520584"/>
    <lineage>
        <taxon>Eukaryota</taxon>
        <taxon>Fungi</taxon>
        <taxon>Fungi incertae sedis</taxon>
        <taxon>Zoopagomycota</taxon>
        <taxon>Kickxellomycotina</taxon>
        <taxon>Dimargaritomycetes</taxon>
        <taxon>Dimargaritales</taxon>
        <taxon>Dimargaritaceae</taxon>
        <taxon>Dispira</taxon>
    </lineage>
</organism>
<comment type="pathway">
    <text evidence="1">Protein modification; peptidyl-diphthamide biosynthesis.</text>
</comment>
<keyword evidence="10" id="KW-1185">Reference proteome</keyword>
<evidence type="ECO:0000256" key="6">
    <source>
        <dbReference type="ARBA" id="ARBA00039131"/>
    </source>
</evidence>
<evidence type="ECO:0000256" key="7">
    <source>
        <dbReference type="ARBA" id="ARBA00047551"/>
    </source>
</evidence>
<dbReference type="Gene3D" id="2.130.10.10">
    <property type="entry name" value="YVTN repeat-like/Quinoprotein amine dehydrogenase"/>
    <property type="match status" value="1"/>
</dbReference>
<dbReference type="SUPFAM" id="SSF50978">
    <property type="entry name" value="WD40 repeat-like"/>
    <property type="match status" value="1"/>
</dbReference>
<dbReference type="OrthoDB" id="1930760at2759"/>
<evidence type="ECO:0000256" key="3">
    <source>
        <dbReference type="ARBA" id="ARBA00022737"/>
    </source>
</evidence>
<keyword evidence="2 8" id="KW-0853">WD repeat</keyword>
<evidence type="ECO:0000256" key="2">
    <source>
        <dbReference type="ARBA" id="ARBA00022574"/>
    </source>
</evidence>
<comment type="catalytic activity">
    <reaction evidence="7">
        <text>diphthine methyl ester-[translation elongation factor 2] + H2O = diphthine-[translation elongation factor 2] + methanol + H(+)</text>
        <dbReference type="Rhea" id="RHEA:42656"/>
        <dbReference type="Rhea" id="RHEA-COMP:10172"/>
        <dbReference type="Rhea" id="RHEA-COMP:10173"/>
        <dbReference type="ChEBI" id="CHEBI:15377"/>
        <dbReference type="ChEBI" id="CHEBI:15378"/>
        <dbReference type="ChEBI" id="CHEBI:17790"/>
        <dbReference type="ChEBI" id="CHEBI:79005"/>
        <dbReference type="ChEBI" id="CHEBI:82696"/>
        <dbReference type="EC" id="3.1.1.97"/>
    </reaction>
</comment>
<dbReference type="Proteomes" id="UP001150925">
    <property type="component" value="Unassembled WGS sequence"/>
</dbReference>
<keyword evidence="4 9" id="KW-0378">Hydrolase</keyword>
<dbReference type="SMART" id="SM00320">
    <property type="entry name" value="WD40"/>
    <property type="match status" value="4"/>
</dbReference>
<evidence type="ECO:0000256" key="5">
    <source>
        <dbReference type="ARBA" id="ARBA00038092"/>
    </source>
</evidence>
<protein>
    <recommendedName>
        <fullName evidence="6">methylated diphthine methylhydrolase</fullName>
        <ecNumber evidence="6">3.1.1.97</ecNumber>
    </recommendedName>
</protein>
<dbReference type="AlphaFoldDB" id="A0A9W8E823"/>
<evidence type="ECO:0000313" key="9">
    <source>
        <dbReference type="EMBL" id="KAJ1966601.1"/>
    </source>
</evidence>
<accession>A0A9W8E823</accession>
<dbReference type="InterPro" id="IPR001680">
    <property type="entry name" value="WD40_rpt"/>
</dbReference>
<dbReference type="GO" id="GO:0061685">
    <property type="term" value="F:diphthine methylesterase activity"/>
    <property type="evidence" value="ECO:0007669"/>
    <property type="project" value="UniProtKB-EC"/>
</dbReference>
<dbReference type="GO" id="GO:0017183">
    <property type="term" value="P:protein histidyl modification to diphthamide"/>
    <property type="evidence" value="ECO:0007669"/>
    <property type="project" value="TreeGrafter"/>
</dbReference>
<proteinExistence type="inferred from homology"/>